<evidence type="ECO:0000256" key="2">
    <source>
        <dbReference type="SAM" id="SignalP"/>
    </source>
</evidence>
<dbReference type="AlphaFoldDB" id="A0A1V4A816"/>
<keyword evidence="1" id="KW-0472">Membrane</keyword>
<comment type="caution">
    <text evidence="3">The sequence shown here is derived from an EMBL/GenBank/DDBJ whole genome shotgun (WGS) entry which is preliminary data.</text>
</comment>
<organism evidence="3 4">
    <name type="scientific">Streptomyces tsukubensis</name>
    <dbReference type="NCBI Taxonomy" id="83656"/>
    <lineage>
        <taxon>Bacteria</taxon>
        <taxon>Bacillati</taxon>
        <taxon>Actinomycetota</taxon>
        <taxon>Actinomycetes</taxon>
        <taxon>Kitasatosporales</taxon>
        <taxon>Streptomycetaceae</taxon>
        <taxon>Streptomyces</taxon>
    </lineage>
</organism>
<sequence length="158" mass="17334">MRLARRARALPLWLLALAAFAFPLVHAVDSTLTYVDGYASRLVTDAKDDALATAGYYWHDPRGRAVHGRIADVPFEWSEEYVDGTGTHVWVSREGVAYIDSPAVPGMAIGYTGAGLVAVCVALVLWSRHRSRVDEDNGEVPYTAPEDALRTALIRHGR</sequence>
<reference evidence="3 4" key="1">
    <citation type="submission" date="2017-02" db="EMBL/GenBank/DDBJ databases">
        <title>Draft Genome Sequence of Streptomyces tsukubaensis F601, a Producer of the immunosuppressant tacrolimus FK506.</title>
        <authorList>
            <person name="Zong G."/>
            <person name="Zhong C."/>
            <person name="Fu J."/>
            <person name="Qin R."/>
            <person name="Cao G."/>
        </authorList>
    </citation>
    <scope>NUCLEOTIDE SEQUENCE [LARGE SCALE GENOMIC DNA]</scope>
    <source>
        <strain evidence="3 4">F601</strain>
    </source>
</reference>
<evidence type="ECO:0000313" key="4">
    <source>
        <dbReference type="Proteomes" id="UP000190539"/>
    </source>
</evidence>
<keyword evidence="4" id="KW-1185">Reference proteome</keyword>
<feature type="signal peptide" evidence="2">
    <location>
        <begin position="1"/>
        <end position="27"/>
    </location>
</feature>
<accession>A0A1V4A816</accession>
<evidence type="ECO:0000313" key="3">
    <source>
        <dbReference type="EMBL" id="OON78773.1"/>
    </source>
</evidence>
<name>A0A1V4A816_9ACTN</name>
<proteinExistence type="predicted"/>
<keyword evidence="1" id="KW-1133">Transmembrane helix</keyword>
<dbReference type="EMBL" id="MVFC01000011">
    <property type="protein sequence ID" value="OON78773.1"/>
    <property type="molecule type" value="Genomic_DNA"/>
</dbReference>
<feature type="transmembrane region" description="Helical" evidence="1">
    <location>
        <begin position="108"/>
        <end position="126"/>
    </location>
</feature>
<dbReference type="Proteomes" id="UP000190539">
    <property type="component" value="Unassembled WGS sequence"/>
</dbReference>
<gene>
    <name evidence="3" type="ORF">B1H18_15475</name>
</gene>
<protein>
    <recommendedName>
        <fullName evidence="5">Integral membrane protein</fullName>
    </recommendedName>
</protein>
<keyword evidence="1" id="KW-0812">Transmembrane</keyword>
<evidence type="ECO:0000256" key="1">
    <source>
        <dbReference type="SAM" id="Phobius"/>
    </source>
</evidence>
<evidence type="ECO:0008006" key="5">
    <source>
        <dbReference type="Google" id="ProtNLM"/>
    </source>
</evidence>
<feature type="chain" id="PRO_5039695580" description="Integral membrane protein" evidence="2">
    <location>
        <begin position="28"/>
        <end position="158"/>
    </location>
</feature>
<keyword evidence="2" id="KW-0732">Signal</keyword>